<dbReference type="GO" id="GO:0034069">
    <property type="term" value="F:aminoglycoside N-acetyltransferase activity"/>
    <property type="evidence" value="ECO:0007669"/>
    <property type="project" value="TreeGrafter"/>
</dbReference>
<evidence type="ECO:0000313" key="4">
    <source>
        <dbReference type="Proteomes" id="UP000307000"/>
    </source>
</evidence>
<dbReference type="AlphaFoldDB" id="A0A5B7WVY9"/>
<dbReference type="Pfam" id="PF17668">
    <property type="entry name" value="Acetyltransf_17"/>
    <property type="match status" value="1"/>
</dbReference>
<dbReference type="InterPro" id="IPR051554">
    <property type="entry name" value="Acetyltransferase_Eis"/>
</dbReference>
<dbReference type="InterPro" id="IPR041380">
    <property type="entry name" value="Acetyltransf_17"/>
</dbReference>
<feature type="domain" description="Enhanced intracellular survival protein" evidence="1">
    <location>
        <begin position="325"/>
        <end position="423"/>
    </location>
</feature>
<keyword evidence="4" id="KW-1185">Reference proteome</keyword>
<dbReference type="Gene3D" id="3.40.630.30">
    <property type="match status" value="2"/>
</dbReference>
<gene>
    <name evidence="3" type="ORF">GcLGCM259_1710</name>
</gene>
<dbReference type="PANTHER" id="PTHR37817">
    <property type="entry name" value="N-ACETYLTRANSFERASE EIS"/>
    <property type="match status" value="1"/>
</dbReference>
<reference evidence="3 4" key="1">
    <citation type="submission" date="2018-12" db="EMBL/GenBank/DDBJ databases">
        <title>Complete Genome Sequence of Glutamicibacter creatinolyticus strain LGCM259,isolated from an abscess of a 12-year-old mare in Italy.</title>
        <authorList>
            <person name="Santos R.G."/>
            <person name="Silva A.L."/>
            <person name="Seyffert N."/>
            <person name="Castro T.L.P."/>
            <person name="Attili A.R."/>
            <person name="Rifici C."/>
            <person name="Mazzullo G."/>
            <person name="Brenig B."/>
            <person name="Venanzi F."/>
            <person name="Azevedo V."/>
        </authorList>
    </citation>
    <scope>NUCLEOTIDE SEQUENCE [LARGE SCALE GENOMIC DNA]</scope>
    <source>
        <strain evidence="3 4">LGCM 259</strain>
    </source>
</reference>
<dbReference type="Pfam" id="PF13527">
    <property type="entry name" value="Acetyltransf_9"/>
    <property type="match status" value="1"/>
</dbReference>
<name>A0A5B7WVY9_9MICC</name>
<dbReference type="RefSeq" id="WP_175419374.1">
    <property type="nucleotide sequence ID" value="NZ_CP034412.1"/>
</dbReference>
<dbReference type="SUPFAM" id="SSF55718">
    <property type="entry name" value="SCP-like"/>
    <property type="match status" value="1"/>
</dbReference>
<dbReference type="InterPro" id="IPR016181">
    <property type="entry name" value="Acyl_CoA_acyltransferase"/>
</dbReference>
<evidence type="ECO:0008006" key="5">
    <source>
        <dbReference type="Google" id="ProtNLM"/>
    </source>
</evidence>
<evidence type="ECO:0000259" key="2">
    <source>
        <dbReference type="Pfam" id="PF17668"/>
    </source>
</evidence>
<accession>A0A5B7WVY9</accession>
<dbReference type="GO" id="GO:0030649">
    <property type="term" value="P:aminoglycoside antibiotic catabolic process"/>
    <property type="evidence" value="ECO:0007669"/>
    <property type="project" value="TreeGrafter"/>
</dbReference>
<evidence type="ECO:0000313" key="3">
    <source>
        <dbReference type="EMBL" id="QCY47434.1"/>
    </source>
</evidence>
<dbReference type="Pfam" id="PF13530">
    <property type="entry name" value="SCP2_2"/>
    <property type="match status" value="1"/>
</dbReference>
<sequence length="430" mass="48215">MDKLHTEHWQADQLTEQEMEHLDRFHRATARGFHSPVTNEDAAERWRQITAAQKMRMSLVYDRGAGSPALHENEPVHTYGGFPGRLNAGAGTELPIYKITAVTVSPSYRRRGILGRQITEDLGYAKQQGYPWAALTASDARIYGRWGYGIASYENRFALECTDGLKLREPLPGRAMEVSAEQIEPHFDELAERCMAGTYGSIDASAFDRGYILGQLDGWENLAPAKDARLAAHYDQHGTLDGLLSYKYQSRDSKPRAMTVRGLLAQNAAARVALLEFLGNHDLIGEVLGAGPVDDPLRLMLANDRNYKVEETRDVLWLRLLNPVAALQARAWSRDGSFVLVLRDQLGLADGTYQVRIEQGRAKVTPNPATEHRLPELFMDVSMLPRLYLASARLADLVDVGLVQCRSDRDLNELEMLFAQPRSAFTPYEF</sequence>
<protein>
    <recommendedName>
        <fullName evidence="5">GNAT family N-acetyltransferase</fullName>
    </recommendedName>
</protein>
<proteinExistence type="predicted"/>
<dbReference type="KEGG" id="gcr:GcLGCM259_1710"/>
<dbReference type="InterPro" id="IPR025559">
    <property type="entry name" value="Eis_dom"/>
</dbReference>
<dbReference type="EMBL" id="CP034412">
    <property type="protein sequence ID" value="QCY47434.1"/>
    <property type="molecule type" value="Genomic_DNA"/>
</dbReference>
<feature type="domain" description="Eis-like acetyltransferase" evidence="2">
    <location>
        <begin position="219"/>
        <end position="311"/>
    </location>
</feature>
<dbReference type="Gene3D" id="3.30.1050.10">
    <property type="entry name" value="SCP2 sterol-binding domain"/>
    <property type="match status" value="1"/>
</dbReference>
<evidence type="ECO:0000259" key="1">
    <source>
        <dbReference type="Pfam" id="PF13530"/>
    </source>
</evidence>
<dbReference type="InterPro" id="IPR036527">
    <property type="entry name" value="SCP2_sterol-bd_dom_sf"/>
</dbReference>
<dbReference type="PANTHER" id="PTHR37817:SF1">
    <property type="entry name" value="N-ACETYLTRANSFERASE EIS"/>
    <property type="match status" value="1"/>
</dbReference>
<dbReference type="Proteomes" id="UP000307000">
    <property type="component" value="Chromosome"/>
</dbReference>
<organism evidence="3 4">
    <name type="scientific">Glutamicibacter creatinolyticus</name>
    <dbReference type="NCBI Taxonomy" id="162496"/>
    <lineage>
        <taxon>Bacteria</taxon>
        <taxon>Bacillati</taxon>
        <taxon>Actinomycetota</taxon>
        <taxon>Actinomycetes</taxon>
        <taxon>Micrococcales</taxon>
        <taxon>Micrococcaceae</taxon>
        <taxon>Glutamicibacter</taxon>
    </lineage>
</organism>
<dbReference type="SUPFAM" id="SSF55729">
    <property type="entry name" value="Acyl-CoA N-acyltransferases (Nat)"/>
    <property type="match status" value="1"/>
</dbReference>